<sequence>MALVRNKVRTFAELVKFEHTIFALPFAYMGALLAKKALPTWPQFIWITLAMVGARSAAMGLNRVIDRYIDKENPRTANRHLPRGLISVGEVMLFVVLSFLLLIYATYRLSPRHLIYLPVIMAILTGYSYTKRFTWLCHLVLGVAIGFAPMGGWIGVTQSMQLGTFILGLVVAFWIAGFDIIYATQDLEFDRQYGLYSMPVTFGLKKALFVAKLFHVVVVLLLVSLYFLLDLGWWYLAGVFVTNLLLHYEHSIISPQDLSRVNVAFFNINGLISIQLLVFTLLDILL</sequence>
<dbReference type="NCBIfam" id="TIGR01475">
    <property type="entry name" value="ubiA_other"/>
    <property type="match status" value="1"/>
</dbReference>
<dbReference type="InterPro" id="IPR044878">
    <property type="entry name" value="UbiA_sf"/>
</dbReference>
<evidence type="ECO:0000313" key="11">
    <source>
        <dbReference type="EMBL" id="QNB46243.1"/>
    </source>
</evidence>
<evidence type="ECO:0000256" key="3">
    <source>
        <dbReference type="ARBA" id="ARBA00005985"/>
    </source>
</evidence>
<dbReference type="AlphaFoldDB" id="A0A7G6E2D9"/>
<keyword evidence="5 11" id="KW-0808">Transferase</keyword>
<dbReference type="InterPro" id="IPR000537">
    <property type="entry name" value="UbiA_prenyltransferase"/>
</dbReference>
<keyword evidence="6 10" id="KW-0812">Transmembrane</keyword>
<comment type="similarity">
    <text evidence="3">Belongs to the UbiA prenyltransferase family.</text>
</comment>
<feature type="transmembrane region" description="Helical" evidence="10">
    <location>
        <begin position="136"/>
        <end position="156"/>
    </location>
</feature>
<comment type="subcellular location">
    <subcellularLocation>
        <location evidence="2">Membrane</location>
        <topology evidence="2">Multi-pass membrane protein</topology>
    </subcellularLocation>
</comment>
<name>A0A7G6E2D9_THEFR</name>
<comment type="cofactor">
    <cofactor evidence="1">
        <name>Mg(2+)</name>
        <dbReference type="ChEBI" id="CHEBI:18420"/>
    </cofactor>
</comment>
<evidence type="ECO:0000256" key="4">
    <source>
        <dbReference type="ARBA" id="ARBA00022519"/>
    </source>
</evidence>
<proteinExistence type="inferred from homology"/>
<accession>A0A7G6E2D9</accession>
<dbReference type="PANTHER" id="PTHR11048:SF28">
    <property type="entry name" value="4-HYDROXYBENZOATE POLYPRENYLTRANSFERASE, MITOCHONDRIAL"/>
    <property type="match status" value="1"/>
</dbReference>
<dbReference type="FunFam" id="1.20.120.1780:FF:000001">
    <property type="entry name" value="4-hydroxybenzoate octaprenyltransferase"/>
    <property type="match status" value="1"/>
</dbReference>
<dbReference type="RefSeq" id="WP_034424847.1">
    <property type="nucleotide sequence ID" value="NZ_CP045798.1"/>
</dbReference>
<keyword evidence="12" id="KW-1185">Reference proteome</keyword>
<dbReference type="PANTHER" id="PTHR11048">
    <property type="entry name" value="PRENYLTRANSFERASES"/>
    <property type="match status" value="1"/>
</dbReference>
<feature type="transmembrane region" description="Helical" evidence="10">
    <location>
        <begin position="233"/>
        <end position="249"/>
    </location>
</feature>
<dbReference type="CDD" id="cd13959">
    <property type="entry name" value="PT_UbiA_COQ2"/>
    <property type="match status" value="1"/>
</dbReference>
<dbReference type="OrthoDB" id="9782418at2"/>
<evidence type="ECO:0000313" key="12">
    <source>
        <dbReference type="Proteomes" id="UP000515847"/>
    </source>
</evidence>
<evidence type="ECO:0000256" key="8">
    <source>
        <dbReference type="ARBA" id="ARBA00023136"/>
    </source>
</evidence>
<keyword evidence="7 10" id="KW-1133">Transmembrane helix</keyword>
<feature type="transmembrane region" description="Helical" evidence="10">
    <location>
        <begin position="21"/>
        <end position="38"/>
    </location>
</feature>
<evidence type="ECO:0000256" key="2">
    <source>
        <dbReference type="ARBA" id="ARBA00004141"/>
    </source>
</evidence>
<feature type="transmembrane region" description="Helical" evidence="10">
    <location>
        <begin position="162"/>
        <end position="182"/>
    </location>
</feature>
<dbReference type="GO" id="GO:0008412">
    <property type="term" value="F:4-hydroxybenzoate polyprenyltransferase activity"/>
    <property type="evidence" value="ECO:0007669"/>
    <property type="project" value="UniProtKB-EC"/>
</dbReference>
<dbReference type="Proteomes" id="UP000515847">
    <property type="component" value="Chromosome"/>
</dbReference>
<dbReference type="InterPro" id="IPR039653">
    <property type="entry name" value="Prenyltransferase"/>
</dbReference>
<dbReference type="EC" id="2.5.1.39" evidence="9"/>
<keyword evidence="4" id="KW-1003">Cell membrane</keyword>
<reference evidence="11 12" key="1">
    <citation type="journal article" date="2019" name="Front. Microbiol.">
        <title>Thermoanaerosceptrum fracticalcis gen. nov. sp. nov., a Novel Fumarate-Fermenting Microorganism From a Deep Fractured Carbonate Aquifer of the US Great Basin.</title>
        <authorList>
            <person name="Hamilton-Brehm S.D."/>
            <person name="Stewart L.E."/>
            <person name="Zavarin M."/>
            <person name="Caldwell M."/>
            <person name="Lawson P.A."/>
            <person name="Onstott T.C."/>
            <person name="Grzymski J."/>
            <person name="Neveux I."/>
            <person name="Lollar B.S."/>
            <person name="Russell C.E."/>
            <person name="Moser D.P."/>
        </authorList>
    </citation>
    <scope>NUCLEOTIDE SEQUENCE [LARGE SCALE GENOMIC DNA]</scope>
    <source>
        <strain evidence="11 12">DRI-13</strain>
    </source>
</reference>
<dbReference type="Gene3D" id="1.10.357.140">
    <property type="entry name" value="UbiA prenyltransferase"/>
    <property type="match status" value="1"/>
</dbReference>
<evidence type="ECO:0000256" key="7">
    <source>
        <dbReference type="ARBA" id="ARBA00022989"/>
    </source>
</evidence>
<evidence type="ECO:0000256" key="10">
    <source>
        <dbReference type="SAM" id="Phobius"/>
    </source>
</evidence>
<feature type="transmembrane region" description="Helical" evidence="10">
    <location>
        <begin position="44"/>
        <end position="65"/>
    </location>
</feature>
<protein>
    <recommendedName>
        <fullName evidence="9">4-hydroxybenzoate polyprenyltransferase</fullName>
        <ecNumber evidence="9">2.5.1.39</ecNumber>
    </recommendedName>
</protein>
<dbReference type="Pfam" id="PF01040">
    <property type="entry name" value="UbiA"/>
    <property type="match status" value="1"/>
</dbReference>
<organism evidence="11 12">
    <name type="scientific">Thermanaerosceptrum fracticalcis</name>
    <dbReference type="NCBI Taxonomy" id="1712410"/>
    <lineage>
        <taxon>Bacteria</taxon>
        <taxon>Bacillati</taxon>
        <taxon>Bacillota</taxon>
        <taxon>Clostridia</taxon>
        <taxon>Eubacteriales</taxon>
        <taxon>Peptococcaceae</taxon>
        <taxon>Thermanaerosceptrum</taxon>
    </lineage>
</organism>
<dbReference type="EMBL" id="CP045798">
    <property type="protein sequence ID" value="QNB46243.1"/>
    <property type="molecule type" value="Genomic_DNA"/>
</dbReference>
<evidence type="ECO:0000256" key="5">
    <source>
        <dbReference type="ARBA" id="ARBA00022679"/>
    </source>
</evidence>
<gene>
    <name evidence="11" type="ORF">BR63_07905</name>
</gene>
<keyword evidence="4" id="KW-0997">Cell inner membrane</keyword>
<dbReference type="FunFam" id="1.10.357.140:FF:000008">
    <property type="entry name" value="4-hydroxybenzoate octaprenyltransferase"/>
    <property type="match status" value="1"/>
</dbReference>
<feature type="transmembrane region" description="Helical" evidence="10">
    <location>
        <begin position="261"/>
        <end position="282"/>
    </location>
</feature>
<dbReference type="KEGG" id="tfr:BR63_07905"/>
<dbReference type="InterPro" id="IPR006371">
    <property type="entry name" value="Polyprenyltransferase_UbiA-li"/>
</dbReference>
<evidence type="ECO:0000256" key="6">
    <source>
        <dbReference type="ARBA" id="ARBA00022692"/>
    </source>
</evidence>
<keyword evidence="8 10" id="KW-0472">Membrane</keyword>
<dbReference type="GO" id="GO:0005886">
    <property type="term" value="C:plasma membrane"/>
    <property type="evidence" value="ECO:0007669"/>
    <property type="project" value="TreeGrafter"/>
</dbReference>
<dbReference type="GO" id="GO:0006744">
    <property type="term" value="P:ubiquinone biosynthetic process"/>
    <property type="evidence" value="ECO:0007669"/>
    <property type="project" value="TreeGrafter"/>
</dbReference>
<feature type="transmembrane region" description="Helical" evidence="10">
    <location>
        <begin position="207"/>
        <end position="227"/>
    </location>
</feature>
<evidence type="ECO:0000256" key="1">
    <source>
        <dbReference type="ARBA" id="ARBA00001946"/>
    </source>
</evidence>
<feature type="transmembrane region" description="Helical" evidence="10">
    <location>
        <begin position="85"/>
        <end position="107"/>
    </location>
</feature>
<evidence type="ECO:0000256" key="9">
    <source>
        <dbReference type="ARBA" id="ARBA00034524"/>
    </source>
</evidence>
<dbReference type="Gene3D" id="1.20.120.1780">
    <property type="entry name" value="UbiA prenyltransferase"/>
    <property type="match status" value="1"/>
</dbReference>